<reference evidence="2 3" key="1">
    <citation type="submission" date="2023-11" db="EMBL/GenBank/DDBJ databases">
        <authorList>
            <person name="Cook R."/>
            <person name="Crisci M."/>
            <person name="Pye H."/>
            <person name="Adriaenssens E."/>
            <person name="Santini J."/>
        </authorList>
    </citation>
    <scope>NUCLEOTIDE SEQUENCE [LARGE SCALE GENOMIC DNA]</scope>
    <source>
        <strain evidence="2">Lak_Megaphage_RVC_AP1_GC26</strain>
    </source>
</reference>
<sequence>MEESNLINIDNTYNTDMSTSQSTIGGNSITNNTLNKDDLQEVTGSGDGVITTPVVSEDNNIEQQASGTLTSILGDGTPTSDADEEPVLLEKESETIYKAVINSDYKYNIPAITFGSKASSWCNANYVIAVTESDENTPISYDSQNLSTTFTNDGDKWCSVEFKNPLNTTLKDQFNLTSTNFPDNYKIIVPVISCDENTGTERNTVITFNIKNFTISHNIHLSVTQNAYSG</sequence>
<evidence type="ECO:0000256" key="1">
    <source>
        <dbReference type="SAM" id="MobiDB-lite"/>
    </source>
</evidence>
<organism evidence="2 3">
    <name type="scientific">phage Lak_Megaphage_RVC_AP1_GC26</name>
    <dbReference type="NCBI Taxonomy" id="3109224"/>
    <lineage>
        <taxon>Viruses</taxon>
        <taxon>Duplodnaviria</taxon>
        <taxon>Heunggongvirae</taxon>
        <taxon>Uroviricota</taxon>
        <taxon>Caudoviricetes</taxon>
        <taxon>Caudoviricetes code 15 clade</taxon>
    </lineage>
</organism>
<evidence type="ECO:0000313" key="3">
    <source>
        <dbReference type="Proteomes" id="UP001346559"/>
    </source>
</evidence>
<protein>
    <submittedName>
        <fullName evidence="2">Uncharacterized protein</fullName>
    </submittedName>
</protein>
<dbReference type="Proteomes" id="UP001346559">
    <property type="component" value="Segment"/>
</dbReference>
<feature type="region of interest" description="Disordered" evidence="1">
    <location>
        <begin position="1"/>
        <end position="32"/>
    </location>
</feature>
<proteinExistence type="predicted"/>
<name>A0ABZ0Z4L2_9CAUD</name>
<accession>A0ABZ0Z4L2</accession>
<keyword evidence="3" id="KW-1185">Reference proteome</keyword>
<dbReference type="EMBL" id="OR769218">
    <property type="protein sequence ID" value="WQJ54157.1"/>
    <property type="molecule type" value="Genomic_DNA"/>
</dbReference>
<evidence type="ECO:0000313" key="2">
    <source>
        <dbReference type="EMBL" id="WQJ54157.1"/>
    </source>
</evidence>